<feature type="region of interest" description="Disordered" evidence="1">
    <location>
        <begin position="53"/>
        <end position="87"/>
    </location>
</feature>
<reference evidence="2 3" key="1">
    <citation type="journal article" date="2019" name="Int. J. Syst. Evol. Microbiol.">
        <title>The Global Catalogue of Microorganisms (GCM) 10K type strain sequencing project: providing services to taxonomists for standard genome sequencing and annotation.</title>
        <authorList>
            <consortium name="The Broad Institute Genomics Platform"/>
            <consortium name="The Broad Institute Genome Sequencing Center for Infectious Disease"/>
            <person name="Wu L."/>
            <person name="Ma J."/>
        </authorList>
    </citation>
    <scope>NUCLEOTIDE SEQUENCE [LARGE SCALE GENOMIC DNA]</scope>
    <source>
        <strain evidence="2 3">JCM 16009</strain>
    </source>
</reference>
<name>A0ABN2NPT7_9PSEU</name>
<evidence type="ECO:0000256" key="1">
    <source>
        <dbReference type="SAM" id="MobiDB-lite"/>
    </source>
</evidence>
<proteinExistence type="predicted"/>
<dbReference type="Proteomes" id="UP001500449">
    <property type="component" value="Unassembled WGS sequence"/>
</dbReference>
<evidence type="ECO:0000313" key="3">
    <source>
        <dbReference type="Proteomes" id="UP001500449"/>
    </source>
</evidence>
<keyword evidence="3" id="KW-1185">Reference proteome</keyword>
<protein>
    <submittedName>
        <fullName evidence="2">Uncharacterized protein</fullName>
    </submittedName>
</protein>
<comment type="caution">
    <text evidence="2">The sequence shown here is derived from an EMBL/GenBank/DDBJ whole genome shotgun (WGS) entry which is preliminary data.</text>
</comment>
<evidence type="ECO:0000313" key="2">
    <source>
        <dbReference type="EMBL" id="GAA1878428.1"/>
    </source>
</evidence>
<gene>
    <name evidence="2" type="ORF">GCM10009836_69770</name>
</gene>
<organism evidence="2 3">
    <name type="scientific">Pseudonocardia ailaonensis</name>
    <dbReference type="NCBI Taxonomy" id="367279"/>
    <lineage>
        <taxon>Bacteria</taxon>
        <taxon>Bacillati</taxon>
        <taxon>Actinomycetota</taxon>
        <taxon>Actinomycetes</taxon>
        <taxon>Pseudonocardiales</taxon>
        <taxon>Pseudonocardiaceae</taxon>
        <taxon>Pseudonocardia</taxon>
    </lineage>
</organism>
<accession>A0ABN2NPT7</accession>
<sequence>MGAPGKFGFADTALPGFAVVTVARETAKMRPSENYALVWRIRPPKRYRLEHATPGAEAGRARSGVAGELDSPSVVSARPPTQVRRAH</sequence>
<dbReference type="EMBL" id="BAAAQK010000028">
    <property type="protein sequence ID" value="GAA1878428.1"/>
    <property type="molecule type" value="Genomic_DNA"/>
</dbReference>